<evidence type="ECO:0000313" key="2">
    <source>
        <dbReference type="Proteomes" id="UP001046870"/>
    </source>
</evidence>
<reference evidence="1" key="1">
    <citation type="submission" date="2021-01" db="EMBL/GenBank/DDBJ databases">
        <authorList>
            <person name="Zahm M."/>
            <person name="Roques C."/>
            <person name="Cabau C."/>
            <person name="Klopp C."/>
            <person name="Donnadieu C."/>
            <person name="Jouanno E."/>
            <person name="Lampietro C."/>
            <person name="Louis A."/>
            <person name="Herpin A."/>
            <person name="Echchiki A."/>
            <person name="Berthelot C."/>
            <person name="Parey E."/>
            <person name="Roest-Crollius H."/>
            <person name="Braasch I."/>
            <person name="Postlethwait J."/>
            <person name="Bobe J."/>
            <person name="Montfort J."/>
            <person name="Bouchez O."/>
            <person name="Begum T."/>
            <person name="Mejri S."/>
            <person name="Adams A."/>
            <person name="Chen W.-J."/>
            <person name="Guiguen Y."/>
        </authorList>
    </citation>
    <scope>NUCLEOTIDE SEQUENCE</scope>
    <source>
        <strain evidence="1">YG-15Mar2019-1</strain>
        <tissue evidence="1">Brain</tissue>
    </source>
</reference>
<proteinExistence type="predicted"/>
<evidence type="ECO:0000313" key="1">
    <source>
        <dbReference type="EMBL" id="KAG7473342.1"/>
    </source>
</evidence>
<dbReference type="Proteomes" id="UP001046870">
    <property type="component" value="Chromosome 7"/>
</dbReference>
<sequence>MLNGNLVIHEQKGKLGEKDKVIANQRIEIDCLEKKSQMLEFKCPAEDPKTELSVRRCIQVRMQDAVSDTRMN</sequence>
<name>A0A9D3Q3A3_MEGAT</name>
<keyword evidence="2" id="KW-1185">Reference proteome</keyword>
<accession>A0A9D3Q3A3</accession>
<dbReference type="EMBL" id="JAFDVH010000007">
    <property type="protein sequence ID" value="KAG7473342.1"/>
    <property type="molecule type" value="Genomic_DNA"/>
</dbReference>
<comment type="caution">
    <text evidence="1">The sequence shown here is derived from an EMBL/GenBank/DDBJ whole genome shotgun (WGS) entry which is preliminary data.</text>
</comment>
<organism evidence="1 2">
    <name type="scientific">Megalops atlanticus</name>
    <name type="common">Tarpon</name>
    <name type="synonym">Clupea gigantea</name>
    <dbReference type="NCBI Taxonomy" id="7932"/>
    <lineage>
        <taxon>Eukaryota</taxon>
        <taxon>Metazoa</taxon>
        <taxon>Chordata</taxon>
        <taxon>Craniata</taxon>
        <taxon>Vertebrata</taxon>
        <taxon>Euteleostomi</taxon>
        <taxon>Actinopterygii</taxon>
        <taxon>Neopterygii</taxon>
        <taxon>Teleostei</taxon>
        <taxon>Elopiformes</taxon>
        <taxon>Megalopidae</taxon>
        <taxon>Megalops</taxon>
    </lineage>
</organism>
<dbReference type="AlphaFoldDB" id="A0A9D3Q3A3"/>
<gene>
    <name evidence="1" type="ORF">MATL_G00094800</name>
</gene>
<protein>
    <submittedName>
        <fullName evidence="1">Uncharacterized protein</fullName>
    </submittedName>
</protein>